<dbReference type="Proteomes" id="UP000305131">
    <property type="component" value="Unassembled WGS sequence"/>
</dbReference>
<dbReference type="SUPFAM" id="SSF51735">
    <property type="entry name" value="NAD(P)-binding Rossmann-fold domains"/>
    <property type="match status" value="1"/>
</dbReference>
<sequence length="346" mass="36982">MKVCIYGAGAIGGYLGAQLASAGAEVSLVARGGHLEAMQSNGLKLLINGEERVSHVRATDDPRELGPQDYVIIALKGHSVPGVVERMRPLMGNDTAIVTAVNGVPYWYFYKHGGALENRTLSTIDPGARQWEVLGPERALGCIVYPATEVVAPGVIQHIYGDKFPLGEPSGEITPRVTALSQMMEKGGLRAPVLTNIRDELWLKLWGNLCFNPISALTHATLDIIAADPGTRAVARSMMLEAKAVAEKLGINFRVDVERRINGAGAVGAHKTSMLQDLERDRPMEIDPLVSVVQEMAQMLELPTPTLDVVLALVRQRAAMAGLGDILAVPPVTAADLVPAKKAASH</sequence>
<dbReference type="UniPathway" id="UPA00028">
    <property type="reaction ID" value="UER00004"/>
</dbReference>
<evidence type="ECO:0000259" key="12">
    <source>
        <dbReference type="Pfam" id="PF08546"/>
    </source>
</evidence>
<evidence type="ECO:0000256" key="10">
    <source>
        <dbReference type="ARBA" id="ARBA00048793"/>
    </source>
</evidence>
<keyword evidence="6" id="KW-0566">Pantothenate biosynthesis</keyword>
<comment type="caution">
    <text evidence="13">The sequence shown here is derived from an EMBL/GenBank/DDBJ whole genome shotgun (WGS) entry which is preliminary data.</text>
</comment>
<evidence type="ECO:0000313" key="14">
    <source>
        <dbReference type="Proteomes" id="UP000305131"/>
    </source>
</evidence>
<dbReference type="GO" id="GO:0015940">
    <property type="term" value="P:pantothenate biosynthetic process"/>
    <property type="evidence" value="ECO:0007669"/>
    <property type="project" value="UniProtKB-UniPathway"/>
</dbReference>
<evidence type="ECO:0000256" key="6">
    <source>
        <dbReference type="ARBA" id="ARBA00022655"/>
    </source>
</evidence>
<comment type="pathway">
    <text evidence="2">Cofactor biosynthesis; (R)-pantothenate biosynthesis; (R)-pantoate from 3-methyl-2-oxobutanoate: step 2/2.</text>
</comment>
<dbReference type="Gene3D" id="1.10.1040.10">
    <property type="entry name" value="N-(1-d-carboxylethyl)-l-norvaline Dehydrogenase, domain 2"/>
    <property type="match status" value="1"/>
</dbReference>
<evidence type="ECO:0000256" key="5">
    <source>
        <dbReference type="ARBA" id="ARBA00019465"/>
    </source>
</evidence>
<dbReference type="OrthoDB" id="9796561at2"/>
<dbReference type="InterPro" id="IPR036291">
    <property type="entry name" value="NAD(P)-bd_dom_sf"/>
</dbReference>
<keyword evidence="8" id="KW-0560">Oxidoreductase</keyword>
<evidence type="ECO:0000256" key="3">
    <source>
        <dbReference type="ARBA" id="ARBA00007870"/>
    </source>
</evidence>
<evidence type="ECO:0000256" key="7">
    <source>
        <dbReference type="ARBA" id="ARBA00022857"/>
    </source>
</evidence>
<comment type="similarity">
    <text evidence="3">Belongs to the ketopantoate reductase family.</text>
</comment>
<evidence type="ECO:0000256" key="8">
    <source>
        <dbReference type="ARBA" id="ARBA00023002"/>
    </source>
</evidence>
<proteinExistence type="inferred from homology"/>
<dbReference type="EC" id="1.1.1.169" evidence="4"/>
<dbReference type="EMBL" id="VAUP01000011">
    <property type="protein sequence ID" value="TLX44287.1"/>
    <property type="molecule type" value="Genomic_DNA"/>
</dbReference>
<dbReference type="InterPro" id="IPR013752">
    <property type="entry name" value="KPA_reductase"/>
</dbReference>
<dbReference type="AlphaFoldDB" id="A0A6C1KKW8"/>
<evidence type="ECO:0000256" key="1">
    <source>
        <dbReference type="ARBA" id="ARBA00002919"/>
    </source>
</evidence>
<dbReference type="GO" id="GO:0008677">
    <property type="term" value="F:2-dehydropantoate 2-reductase activity"/>
    <property type="evidence" value="ECO:0007669"/>
    <property type="project" value="UniProtKB-EC"/>
</dbReference>
<dbReference type="NCBIfam" id="NF005089">
    <property type="entry name" value="PRK06522.1-4"/>
    <property type="match status" value="1"/>
</dbReference>
<keyword evidence="7" id="KW-0521">NADP</keyword>
<dbReference type="InterPro" id="IPR051402">
    <property type="entry name" value="KPR-Related"/>
</dbReference>
<feature type="domain" description="Ketopantoate reductase C-terminal" evidence="12">
    <location>
        <begin position="196"/>
        <end position="317"/>
    </location>
</feature>
<dbReference type="Gene3D" id="3.40.50.720">
    <property type="entry name" value="NAD(P)-binding Rossmann-like Domain"/>
    <property type="match status" value="1"/>
</dbReference>
<dbReference type="SUPFAM" id="SSF48179">
    <property type="entry name" value="6-phosphogluconate dehydrogenase C-terminal domain-like"/>
    <property type="match status" value="1"/>
</dbReference>
<protein>
    <recommendedName>
        <fullName evidence="5">2-dehydropantoate 2-reductase</fullName>
        <ecNumber evidence="4">1.1.1.169</ecNumber>
    </recommendedName>
    <alternativeName>
        <fullName evidence="9">Ketopantoate reductase</fullName>
    </alternativeName>
</protein>
<dbReference type="Pfam" id="PF02558">
    <property type="entry name" value="ApbA"/>
    <property type="match status" value="1"/>
</dbReference>
<reference evidence="13 14" key="1">
    <citation type="submission" date="2019-05" db="EMBL/GenBank/DDBJ databases">
        <authorList>
            <person name="Zhou X."/>
        </authorList>
    </citation>
    <scope>NUCLEOTIDE SEQUENCE [LARGE SCALE GENOMIC DNA]</scope>
    <source>
        <strain evidence="13 14">DSM 432</strain>
    </source>
</reference>
<comment type="catalytic activity">
    <reaction evidence="10">
        <text>(R)-pantoate + NADP(+) = 2-dehydropantoate + NADPH + H(+)</text>
        <dbReference type="Rhea" id="RHEA:16233"/>
        <dbReference type="ChEBI" id="CHEBI:11561"/>
        <dbReference type="ChEBI" id="CHEBI:15378"/>
        <dbReference type="ChEBI" id="CHEBI:15980"/>
        <dbReference type="ChEBI" id="CHEBI:57783"/>
        <dbReference type="ChEBI" id="CHEBI:58349"/>
        <dbReference type="EC" id="1.1.1.169"/>
    </reaction>
</comment>
<feature type="domain" description="Ketopantoate reductase N-terminal" evidence="11">
    <location>
        <begin position="3"/>
        <end position="104"/>
    </location>
</feature>
<dbReference type="InterPro" id="IPR013332">
    <property type="entry name" value="KPR_N"/>
</dbReference>
<dbReference type="GeneID" id="95772647"/>
<dbReference type="GO" id="GO:0005737">
    <property type="term" value="C:cytoplasm"/>
    <property type="evidence" value="ECO:0007669"/>
    <property type="project" value="TreeGrafter"/>
</dbReference>
<evidence type="ECO:0000259" key="11">
    <source>
        <dbReference type="Pfam" id="PF02558"/>
    </source>
</evidence>
<name>A0A6C1KKW8_XANAU</name>
<dbReference type="RefSeq" id="WP_138398256.1">
    <property type="nucleotide sequence ID" value="NZ_JBAFVI010000017.1"/>
</dbReference>
<accession>A0A6C1KKW8</accession>
<dbReference type="PANTHER" id="PTHR21708">
    <property type="entry name" value="PROBABLE 2-DEHYDROPANTOATE 2-REDUCTASE"/>
    <property type="match status" value="1"/>
</dbReference>
<evidence type="ECO:0000256" key="2">
    <source>
        <dbReference type="ARBA" id="ARBA00004994"/>
    </source>
</evidence>
<dbReference type="InterPro" id="IPR008927">
    <property type="entry name" value="6-PGluconate_DH-like_C_sf"/>
</dbReference>
<evidence type="ECO:0000313" key="13">
    <source>
        <dbReference type="EMBL" id="TLX44287.1"/>
    </source>
</evidence>
<dbReference type="Pfam" id="PF08546">
    <property type="entry name" value="ApbA_C"/>
    <property type="match status" value="1"/>
</dbReference>
<evidence type="ECO:0000256" key="4">
    <source>
        <dbReference type="ARBA" id="ARBA00013014"/>
    </source>
</evidence>
<dbReference type="FunFam" id="1.10.1040.10:FF:000017">
    <property type="entry name" value="2-dehydropantoate 2-reductase"/>
    <property type="match status" value="1"/>
</dbReference>
<evidence type="ECO:0000256" key="9">
    <source>
        <dbReference type="ARBA" id="ARBA00032024"/>
    </source>
</evidence>
<dbReference type="InterPro" id="IPR013328">
    <property type="entry name" value="6PGD_dom2"/>
</dbReference>
<comment type="function">
    <text evidence="1">Catalyzes the NADPH-dependent reduction of ketopantoate into pantoic acid.</text>
</comment>
<dbReference type="FunFam" id="3.40.50.720:FF:000307">
    <property type="entry name" value="2-dehydropantoate 2-reductase"/>
    <property type="match status" value="1"/>
</dbReference>
<dbReference type="PANTHER" id="PTHR21708:SF45">
    <property type="entry name" value="2-DEHYDROPANTOATE 2-REDUCTASE"/>
    <property type="match status" value="1"/>
</dbReference>
<organism evidence="13 14">
    <name type="scientific">Xanthobacter autotrophicus</name>
    <dbReference type="NCBI Taxonomy" id="280"/>
    <lineage>
        <taxon>Bacteria</taxon>
        <taxon>Pseudomonadati</taxon>
        <taxon>Pseudomonadota</taxon>
        <taxon>Alphaproteobacteria</taxon>
        <taxon>Hyphomicrobiales</taxon>
        <taxon>Xanthobacteraceae</taxon>
        <taxon>Xanthobacter</taxon>
    </lineage>
</organism>
<gene>
    <name evidence="13" type="ORF">FBQ73_04140</name>
</gene>